<keyword evidence="4" id="KW-0647">Proteasome</keyword>
<gene>
    <name evidence="8" type="primary">20349671</name>
    <name evidence="7" type="ORF">GGTG_09213</name>
</gene>
<evidence type="ECO:0000256" key="3">
    <source>
        <dbReference type="ARBA" id="ARBA00022737"/>
    </source>
</evidence>
<dbReference type="Pfam" id="PF13001">
    <property type="entry name" value="ECM29_N"/>
    <property type="match status" value="1"/>
</dbReference>
<comment type="subcellular location">
    <subcellularLocation>
        <location evidence="1">Cytoplasm</location>
    </subcellularLocation>
</comment>
<dbReference type="EnsemblFungi" id="EJT72347">
    <property type="protein sequence ID" value="EJT72347"/>
    <property type="gene ID" value="GGTG_09213"/>
</dbReference>
<dbReference type="VEuPathDB" id="FungiDB:GGTG_09213"/>
<reference evidence="7" key="2">
    <citation type="submission" date="2010-07" db="EMBL/GenBank/DDBJ databases">
        <authorList>
            <consortium name="The Broad Institute Genome Sequencing Platform"/>
            <consortium name="Broad Institute Genome Sequencing Center for Infectious Disease"/>
            <person name="Ma L.-J."/>
            <person name="Dead R."/>
            <person name="Young S."/>
            <person name="Zeng Q."/>
            <person name="Koehrsen M."/>
            <person name="Alvarado L."/>
            <person name="Berlin A."/>
            <person name="Chapman S.B."/>
            <person name="Chen Z."/>
            <person name="Freedman E."/>
            <person name="Gellesch M."/>
            <person name="Goldberg J."/>
            <person name="Griggs A."/>
            <person name="Gujja S."/>
            <person name="Heilman E.R."/>
            <person name="Heiman D."/>
            <person name="Hepburn T."/>
            <person name="Howarth C."/>
            <person name="Jen D."/>
            <person name="Larson L."/>
            <person name="Mehta T."/>
            <person name="Neiman D."/>
            <person name="Pearson M."/>
            <person name="Roberts A."/>
            <person name="Saif S."/>
            <person name="Shea T."/>
            <person name="Shenoy N."/>
            <person name="Sisk P."/>
            <person name="Stolte C."/>
            <person name="Sykes S."/>
            <person name="Walk T."/>
            <person name="White J."/>
            <person name="Yandava C."/>
            <person name="Haas B."/>
            <person name="Nusbaum C."/>
            <person name="Birren B."/>
        </authorList>
    </citation>
    <scope>NUCLEOTIDE SEQUENCE</scope>
    <source>
        <strain evidence="7">R3-111a-1</strain>
    </source>
</reference>
<reference evidence="7" key="3">
    <citation type="submission" date="2010-09" db="EMBL/GenBank/DDBJ databases">
        <title>Annotation of Gaeumannomyces graminis var. tritici R3-111a-1.</title>
        <authorList>
            <consortium name="The Broad Institute Genome Sequencing Platform"/>
            <person name="Ma L.-J."/>
            <person name="Dead R."/>
            <person name="Young S.K."/>
            <person name="Zeng Q."/>
            <person name="Gargeya S."/>
            <person name="Fitzgerald M."/>
            <person name="Haas B."/>
            <person name="Abouelleil A."/>
            <person name="Alvarado L."/>
            <person name="Arachchi H.M."/>
            <person name="Berlin A."/>
            <person name="Brown A."/>
            <person name="Chapman S.B."/>
            <person name="Chen Z."/>
            <person name="Dunbar C."/>
            <person name="Freedman E."/>
            <person name="Gearin G."/>
            <person name="Gellesch M."/>
            <person name="Goldberg J."/>
            <person name="Griggs A."/>
            <person name="Gujja S."/>
            <person name="Heiman D."/>
            <person name="Howarth C."/>
            <person name="Larson L."/>
            <person name="Lui A."/>
            <person name="MacDonald P.J.P."/>
            <person name="Mehta T."/>
            <person name="Montmayeur A."/>
            <person name="Murphy C."/>
            <person name="Neiman D."/>
            <person name="Pearson M."/>
            <person name="Priest M."/>
            <person name="Roberts A."/>
            <person name="Saif S."/>
            <person name="Shea T."/>
            <person name="Shenoy N."/>
            <person name="Sisk P."/>
            <person name="Stolte C."/>
            <person name="Sykes S."/>
            <person name="Yandava C."/>
            <person name="Wortman J."/>
            <person name="Nusbaum C."/>
            <person name="Birren B."/>
        </authorList>
    </citation>
    <scope>NUCLEOTIDE SEQUENCE</scope>
    <source>
        <strain evidence="7">R3-111a-1</strain>
    </source>
</reference>
<dbReference type="STRING" id="644352.J3P6S1"/>
<evidence type="ECO:0000256" key="2">
    <source>
        <dbReference type="ARBA" id="ARBA00022490"/>
    </source>
</evidence>
<dbReference type="EMBL" id="GL385399">
    <property type="protein sequence ID" value="EJT72347.1"/>
    <property type="molecule type" value="Genomic_DNA"/>
</dbReference>
<dbReference type="InterPro" id="IPR011989">
    <property type="entry name" value="ARM-like"/>
</dbReference>
<accession>J3P6S1</accession>
<dbReference type="InterPro" id="IPR055443">
    <property type="entry name" value="HEAT_ECM29"/>
</dbReference>
<dbReference type="Pfam" id="PF24492">
    <property type="entry name" value="HEAT_ECM29"/>
    <property type="match status" value="1"/>
</dbReference>
<dbReference type="Pfam" id="PF23731">
    <property type="entry name" value="ARM_ECM29_C"/>
    <property type="match status" value="1"/>
</dbReference>
<keyword evidence="9" id="KW-1185">Reference proteome</keyword>
<evidence type="ECO:0008006" key="10">
    <source>
        <dbReference type="Google" id="ProtNLM"/>
    </source>
</evidence>
<evidence type="ECO:0000256" key="1">
    <source>
        <dbReference type="ARBA" id="ARBA00004496"/>
    </source>
</evidence>
<dbReference type="PANTHER" id="PTHR23346:SF19">
    <property type="entry name" value="PROTEASOME ADAPTER AND SCAFFOLD PROTEIN ECM29"/>
    <property type="match status" value="1"/>
</dbReference>
<dbReference type="InterPro" id="IPR024372">
    <property type="entry name" value="Ecm29_N"/>
</dbReference>
<dbReference type="GO" id="GO:0060090">
    <property type="term" value="F:molecular adaptor activity"/>
    <property type="evidence" value="ECO:0007669"/>
    <property type="project" value="InterPro"/>
</dbReference>
<feature type="domain" description="Proteasome component Ecm29 N-terminal" evidence="5">
    <location>
        <begin position="11"/>
        <end position="511"/>
    </location>
</feature>
<keyword evidence="2" id="KW-0963">Cytoplasm</keyword>
<evidence type="ECO:0000259" key="6">
    <source>
        <dbReference type="Pfam" id="PF24492"/>
    </source>
</evidence>
<keyword evidence="3" id="KW-0677">Repeat</keyword>
<dbReference type="HOGENOM" id="CLU_000880_1_0_1"/>
<dbReference type="Proteomes" id="UP000006039">
    <property type="component" value="Unassembled WGS sequence"/>
</dbReference>
<evidence type="ECO:0000313" key="7">
    <source>
        <dbReference type="EMBL" id="EJT72347.1"/>
    </source>
</evidence>
<proteinExistence type="predicted"/>
<dbReference type="Gene3D" id="1.25.10.10">
    <property type="entry name" value="Leucine-rich Repeat Variant"/>
    <property type="match status" value="2"/>
</dbReference>
<dbReference type="GO" id="GO:0005634">
    <property type="term" value="C:nucleus"/>
    <property type="evidence" value="ECO:0007669"/>
    <property type="project" value="TreeGrafter"/>
</dbReference>
<dbReference type="GO" id="GO:0005737">
    <property type="term" value="C:cytoplasm"/>
    <property type="evidence" value="ECO:0007669"/>
    <property type="project" value="UniProtKB-SubCell"/>
</dbReference>
<dbReference type="GO" id="GO:0036503">
    <property type="term" value="P:ERAD pathway"/>
    <property type="evidence" value="ECO:0007669"/>
    <property type="project" value="TreeGrafter"/>
</dbReference>
<sequence length="1870" mass="203737">MSTEQKELELVDRVDFKILAVANNEKKLQDLLKIYLAPLLLKAKSEHASVRKKVIEICQRLKGYVQAPGVVLPVKALLTQFKSTDNAILRHLDLMFIQIGIGRIEPEERSELVAVLLDGIGTASQSNPALFNLLLRLLPDVKVPPRGTKEDTAFKDEVGLSDSKDAVYVADWLGKFLLLKQTTDDSAGLSKEDIEFLTNGKRDTWMSPHGAKLAETRVRAINFLASGAFKDEERFIPCVLAAANSDGRISSVGEDLLKRSAVSVEDTRHVESLFSAHARLPPPYRTRILTLLARSAASVDFAREITDVVQIDMGGLGQEPMEIDSGSASVPMVALGLEQTKLHKALFEYLNWVARIGLGRPNFSLGAPLVERLRTFVLEQGWPVPHKAPLSLEQSALRARAYETIGVLARTATLKDDESQALLGFLFRSLAEDPSDVAPSVEGALPGMTHFFALLRPEDLGMVRDILLTYMTTPVGRGPEVVRSARPAAVRCANRYLPLSDVTARWIDILAVAGGRDERSDVVEEGNKGLDPWTYYANDDASPELPDWKEMVHKYFTEIIPHADGGHNRPSDHRGSTFFGNFAGDRLNAYPVTVKYCTRMMLLSALKKDFKIERGWESQLETKIRSDLNSRQLVREYLAGVARQPLLELLTAAFEGILEEKPQISVDCAQCFVDVASLAPQAVLESLAERARELLPLAMSNRDELRALGARAYGILGAHPANSETAIVEGRKTLQDTARGWKTAVGSDLNAAQGAFLALAHLLSRSAYYSSTYFTATSAADGFGDLHTILPSPDDLSATSPSFQNAIFDTVIQLWTSGFPALPEGESRSKAITSWTDVLSAQAKKGNERAITALGRLPIALAKLEDEEPTLKSILTKLYGLYEIKQAEVHFAVGEAITAAVARWDAEVVQLTLDVEPKDTSYRIAKRSESVSAVLEKLLQDCKSTKPSLLKASGIWLFCLIQHCSHLPEIHSRLREGQAAFMRLLGARDELVQETASRGLSLAYERGDAELRADLVRDLVSTFTGSGPKLKVDQDTELFEAGALPTGEGKSITSYKDIISLANEVGDQSLIYRFMSLATNAATWSTRSAFGRFGLSSILSESEVDPKLYPKLYRYRFDPNPNVQKSMNDIWKALVKDSGAVIDTHFDAILTDLLKSIVGKEWRVREASCAAIADLLSGQKFVKYEKFYKQIWQSAARVVDDVKITVREAAFKLCISLSNTLARHLEEGGGSTSNSSATAKSMISEALPFLLSDKGMQSNVKEVQGITIVTLMDMIKHGGEVLRPYIAEIVPAFLNLLSTVEPEAINYHYQRVGESKRDKIDKFRSSLVSSSPLMQAVEDCLRCVDADTMPAVLDRVEQTIKEAIGMPTKIGCGKLLETLSIRHGLVFTPHAARFLKLLRRHILDRNDEVSVSYARAAAYVIRLANDRSKLEFAEYLEGLYFSAEDEMRRQRIADAVRAVAEVSPDHFAAVETRLLPLAFVARHDADKYAATAFTAVWTRHAGGHLTTARYATEIAQLANRGLESPQWALKHGAALAAGDAVCSILKASGSSGQVFVPGLKALWPAMDKGLALKTFDKKEKLLDALGDLAEKGGAFWKGDAALEERIAKIAVREAKRTNGTYRIPAFKALGRVARAHEDMSQYMDRGQEVAAVVLAIAKPHLDAIKEEGTTGGDSMDVDGGNGADRRAREELVAKTAEAALELVATGGCWAPKMRLSPSGALGGVMAALKPYLSAPQLAAARRSTWYGLARSLLADAADAADAETARLPTEDVAAAAGPHAGELARWFAGSLDLDLDAGGTGTETQRTARAEAAREWARAVKAGVFGAVAGETSTVAPVAAETAALLRAAAARERSADVREVLGEAIAGLE</sequence>
<evidence type="ECO:0000313" key="9">
    <source>
        <dbReference type="Proteomes" id="UP000006039"/>
    </source>
</evidence>
<evidence type="ECO:0000259" key="5">
    <source>
        <dbReference type="Pfam" id="PF13001"/>
    </source>
</evidence>
<name>J3P6S1_GAET3</name>
<dbReference type="InterPro" id="IPR016024">
    <property type="entry name" value="ARM-type_fold"/>
</dbReference>
<dbReference type="GO" id="GO:0000502">
    <property type="term" value="C:proteasome complex"/>
    <property type="evidence" value="ECO:0007669"/>
    <property type="project" value="UniProtKB-KW"/>
</dbReference>
<protein>
    <recommendedName>
        <fullName evidence="10">Proteasome component ECM29</fullName>
    </recommendedName>
</protein>
<evidence type="ECO:0000313" key="8">
    <source>
        <dbReference type="EnsemblFungi" id="EJT72347"/>
    </source>
</evidence>
<reference evidence="8" key="4">
    <citation type="journal article" date="2015" name="G3 (Bethesda)">
        <title>Genome sequences of three phytopathogenic species of the Magnaporthaceae family of fungi.</title>
        <authorList>
            <person name="Okagaki L.H."/>
            <person name="Nunes C.C."/>
            <person name="Sailsbery J."/>
            <person name="Clay B."/>
            <person name="Brown D."/>
            <person name="John T."/>
            <person name="Oh Y."/>
            <person name="Young N."/>
            <person name="Fitzgerald M."/>
            <person name="Haas B.J."/>
            <person name="Zeng Q."/>
            <person name="Young S."/>
            <person name="Adiconis X."/>
            <person name="Fan L."/>
            <person name="Levin J.Z."/>
            <person name="Mitchell T.K."/>
            <person name="Okubara P.A."/>
            <person name="Farman M.L."/>
            <person name="Kohn L.M."/>
            <person name="Birren B."/>
            <person name="Ma L.-J."/>
            <person name="Dean R.A."/>
        </authorList>
    </citation>
    <scope>NUCLEOTIDE SEQUENCE</scope>
    <source>
        <strain evidence="8">R3-111a-1</strain>
    </source>
</reference>
<feature type="domain" description="Proteasome adapter and scaffold protein ECM29 HEAT-repeat" evidence="6">
    <location>
        <begin position="1282"/>
        <end position="1441"/>
    </location>
</feature>
<reference evidence="8" key="5">
    <citation type="submission" date="2018-04" db="UniProtKB">
        <authorList>
            <consortium name="EnsemblFungi"/>
        </authorList>
    </citation>
    <scope>IDENTIFICATION</scope>
    <source>
        <strain evidence="8">R3-111a-1</strain>
    </source>
</reference>
<dbReference type="OrthoDB" id="16066at2759"/>
<dbReference type="GO" id="GO:0043248">
    <property type="term" value="P:proteasome assembly"/>
    <property type="evidence" value="ECO:0007669"/>
    <property type="project" value="InterPro"/>
</dbReference>
<dbReference type="eggNOG" id="KOG0915">
    <property type="taxonomic scope" value="Eukaryota"/>
</dbReference>
<dbReference type="PANTHER" id="PTHR23346">
    <property type="entry name" value="TRANSLATIONAL ACTIVATOR GCN1-RELATED"/>
    <property type="match status" value="1"/>
</dbReference>
<evidence type="ECO:0000256" key="4">
    <source>
        <dbReference type="ARBA" id="ARBA00022942"/>
    </source>
</evidence>
<dbReference type="FunCoup" id="J3P6S1">
    <property type="interactions" value="952"/>
</dbReference>
<dbReference type="GeneID" id="20349671"/>
<dbReference type="SUPFAM" id="SSF48371">
    <property type="entry name" value="ARM repeat"/>
    <property type="match status" value="2"/>
</dbReference>
<dbReference type="RefSeq" id="XP_009225321.1">
    <property type="nucleotide sequence ID" value="XM_009227057.1"/>
</dbReference>
<organism evidence="7">
    <name type="scientific">Gaeumannomyces tritici (strain R3-111a-1)</name>
    <name type="common">Wheat and barley take-all root rot fungus</name>
    <name type="synonym">Gaeumannomyces graminis var. tritici</name>
    <dbReference type="NCBI Taxonomy" id="644352"/>
    <lineage>
        <taxon>Eukaryota</taxon>
        <taxon>Fungi</taxon>
        <taxon>Dikarya</taxon>
        <taxon>Ascomycota</taxon>
        <taxon>Pezizomycotina</taxon>
        <taxon>Sordariomycetes</taxon>
        <taxon>Sordariomycetidae</taxon>
        <taxon>Magnaporthales</taxon>
        <taxon>Magnaporthaceae</taxon>
        <taxon>Gaeumannomyces</taxon>
    </lineage>
</organism>
<reference evidence="9" key="1">
    <citation type="submission" date="2010-07" db="EMBL/GenBank/DDBJ databases">
        <title>The genome sequence of Gaeumannomyces graminis var. tritici strain R3-111a-1.</title>
        <authorList>
            <consortium name="The Broad Institute Genome Sequencing Platform"/>
            <person name="Ma L.-J."/>
            <person name="Dead R."/>
            <person name="Young S."/>
            <person name="Zeng Q."/>
            <person name="Koehrsen M."/>
            <person name="Alvarado L."/>
            <person name="Berlin A."/>
            <person name="Chapman S.B."/>
            <person name="Chen Z."/>
            <person name="Freedman E."/>
            <person name="Gellesch M."/>
            <person name="Goldberg J."/>
            <person name="Griggs A."/>
            <person name="Gujja S."/>
            <person name="Heilman E.R."/>
            <person name="Heiman D."/>
            <person name="Hepburn T."/>
            <person name="Howarth C."/>
            <person name="Jen D."/>
            <person name="Larson L."/>
            <person name="Mehta T."/>
            <person name="Neiman D."/>
            <person name="Pearson M."/>
            <person name="Roberts A."/>
            <person name="Saif S."/>
            <person name="Shea T."/>
            <person name="Shenoy N."/>
            <person name="Sisk P."/>
            <person name="Stolte C."/>
            <person name="Sykes S."/>
            <person name="Walk T."/>
            <person name="White J."/>
            <person name="Yandava C."/>
            <person name="Haas B."/>
            <person name="Nusbaum C."/>
            <person name="Birren B."/>
        </authorList>
    </citation>
    <scope>NUCLEOTIDE SEQUENCE [LARGE SCALE GENOMIC DNA]</scope>
    <source>
        <strain evidence="9">R3-111a-1</strain>
    </source>
</reference>